<dbReference type="EMBL" id="JAANIT010008383">
    <property type="protein sequence ID" value="KAG1529289.1"/>
    <property type="molecule type" value="Genomic_DNA"/>
</dbReference>
<protein>
    <submittedName>
        <fullName evidence="1">Uncharacterized protein</fullName>
    </submittedName>
</protein>
<evidence type="ECO:0000313" key="1">
    <source>
        <dbReference type="EMBL" id="KAG1529289.1"/>
    </source>
</evidence>
<evidence type="ECO:0000313" key="2">
    <source>
        <dbReference type="Proteomes" id="UP000717996"/>
    </source>
</evidence>
<proteinExistence type="predicted"/>
<dbReference type="AlphaFoldDB" id="A0A9P7BZP1"/>
<dbReference type="Proteomes" id="UP000717996">
    <property type="component" value="Unassembled WGS sequence"/>
</dbReference>
<comment type="caution">
    <text evidence="1">The sequence shown here is derived from an EMBL/GenBank/DDBJ whole genome shotgun (WGS) entry which is preliminary data.</text>
</comment>
<sequence>MSDISKTMTNYLETPGQTTLKAYVAANQSLVNAYIHQFDKANDATKNLQKKFVTAFRSKHPNRKRGPDIKLDMEEAWTETQVQRTANIQTGRVSAAILKAGGKKVGNLLKVNCKNKY</sequence>
<gene>
    <name evidence="1" type="ORF">G6F51_014196</name>
</gene>
<name>A0A9P7BZP1_RHIOR</name>
<reference evidence="1" key="1">
    <citation type="journal article" date="2020" name="Microb. Genom.">
        <title>Genetic diversity of clinical and environmental Mucorales isolates obtained from an investigation of mucormycosis cases among solid organ transplant recipients.</title>
        <authorList>
            <person name="Nguyen M.H."/>
            <person name="Kaul D."/>
            <person name="Muto C."/>
            <person name="Cheng S.J."/>
            <person name="Richter R.A."/>
            <person name="Bruno V.M."/>
            <person name="Liu G."/>
            <person name="Beyhan S."/>
            <person name="Sundermann A.J."/>
            <person name="Mounaud S."/>
            <person name="Pasculle A.W."/>
            <person name="Nierman W.C."/>
            <person name="Driscoll E."/>
            <person name="Cumbie R."/>
            <person name="Clancy C.J."/>
            <person name="Dupont C.L."/>
        </authorList>
    </citation>
    <scope>NUCLEOTIDE SEQUENCE</scope>
    <source>
        <strain evidence="1">GL16</strain>
    </source>
</reference>
<accession>A0A9P7BZP1</accession>
<organism evidence="1 2">
    <name type="scientific">Rhizopus oryzae</name>
    <name type="common">Mucormycosis agent</name>
    <name type="synonym">Rhizopus arrhizus var. delemar</name>
    <dbReference type="NCBI Taxonomy" id="64495"/>
    <lineage>
        <taxon>Eukaryota</taxon>
        <taxon>Fungi</taxon>
        <taxon>Fungi incertae sedis</taxon>
        <taxon>Mucoromycota</taxon>
        <taxon>Mucoromycotina</taxon>
        <taxon>Mucoromycetes</taxon>
        <taxon>Mucorales</taxon>
        <taxon>Mucorineae</taxon>
        <taxon>Rhizopodaceae</taxon>
        <taxon>Rhizopus</taxon>
    </lineage>
</organism>